<evidence type="ECO:0000256" key="2">
    <source>
        <dbReference type="ARBA" id="ARBA00023098"/>
    </source>
</evidence>
<dbReference type="InterPro" id="IPR001753">
    <property type="entry name" value="Enoyl-CoA_hydra/iso"/>
</dbReference>
<dbReference type="PANTHER" id="PTHR11941:SF169">
    <property type="entry name" value="(7AS)-7A-METHYL-1,5-DIOXO-2,3,5,6,7,7A-HEXAHYDRO-1H-INDENE-CARBOXYL-COA HYDROLASE"/>
    <property type="match status" value="1"/>
</dbReference>
<dbReference type="RefSeq" id="WP_095213665.1">
    <property type="nucleotide sequence ID" value="NZ_JAAGNC010000189.1"/>
</dbReference>
<keyword evidence="4" id="KW-1133">Transmembrane helix</keyword>
<gene>
    <name evidence="5" type="ORF">G3I59_37440</name>
</gene>
<comment type="similarity">
    <text evidence="1">Belongs to the enoyl-CoA hydratase/isomerase family.</text>
</comment>
<keyword evidence="6" id="KW-1185">Reference proteome</keyword>
<dbReference type="Pfam" id="PF00378">
    <property type="entry name" value="ECH_1"/>
    <property type="match status" value="1"/>
</dbReference>
<evidence type="ECO:0000256" key="3">
    <source>
        <dbReference type="ARBA" id="ARBA00023239"/>
    </source>
</evidence>
<comment type="caution">
    <text evidence="5">The sequence shown here is derived from an EMBL/GenBank/DDBJ whole genome shotgun (WGS) entry which is preliminary data.</text>
</comment>
<evidence type="ECO:0000256" key="1">
    <source>
        <dbReference type="ARBA" id="ARBA00005254"/>
    </source>
</evidence>
<dbReference type="InterPro" id="IPR029045">
    <property type="entry name" value="ClpP/crotonase-like_dom_sf"/>
</dbReference>
<keyword evidence="2" id="KW-0443">Lipid metabolism</keyword>
<accession>A0ABX0C1U6</accession>
<dbReference type="CDD" id="cd06558">
    <property type="entry name" value="crotonase-like"/>
    <property type="match status" value="1"/>
</dbReference>
<proteinExistence type="inferred from homology"/>
<name>A0ABX0C1U6_9PSEU</name>
<keyword evidence="4" id="KW-0812">Transmembrane</keyword>
<feature type="transmembrane region" description="Helical" evidence="4">
    <location>
        <begin position="109"/>
        <end position="142"/>
    </location>
</feature>
<evidence type="ECO:0000313" key="5">
    <source>
        <dbReference type="EMBL" id="NEC61133.1"/>
    </source>
</evidence>
<evidence type="ECO:0000313" key="6">
    <source>
        <dbReference type="Proteomes" id="UP000470404"/>
    </source>
</evidence>
<organism evidence="5 6">
    <name type="scientific">Amycolatopsis rubida</name>
    <dbReference type="NCBI Taxonomy" id="112413"/>
    <lineage>
        <taxon>Bacteria</taxon>
        <taxon>Bacillati</taxon>
        <taxon>Actinomycetota</taxon>
        <taxon>Actinomycetes</taxon>
        <taxon>Pseudonocardiales</taxon>
        <taxon>Pseudonocardiaceae</taxon>
        <taxon>Amycolatopsis</taxon>
    </lineage>
</organism>
<dbReference type="Proteomes" id="UP000470404">
    <property type="component" value="Unassembled WGS sequence"/>
</dbReference>
<protein>
    <submittedName>
        <fullName evidence="5">Enoyl-CoA hydratase/isomerase family protein</fullName>
    </submittedName>
</protein>
<keyword evidence="4" id="KW-0472">Membrane</keyword>
<dbReference type="EMBL" id="JAAGNC010000189">
    <property type="protein sequence ID" value="NEC61133.1"/>
    <property type="molecule type" value="Genomic_DNA"/>
</dbReference>
<keyword evidence="3" id="KW-0456">Lyase</keyword>
<dbReference type="SUPFAM" id="SSF52096">
    <property type="entry name" value="ClpP/crotonase"/>
    <property type="match status" value="1"/>
</dbReference>
<evidence type="ECO:0000256" key="4">
    <source>
        <dbReference type="SAM" id="Phobius"/>
    </source>
</evidence>
<dbReference type="Gene3D" id="3.90.226.10">
    <property type="entry name" value="2-enoyl-CoA Hydratase, Chain A, domain 1"/>
    <property type="match status" value="1"/>
</dbReference>
<sequence length="264" mass="27798">MRDGLGEALAQKSGVLLVEDRVVSLGSGCGERGPAVVRTLTLHRPGRRNALDTALITELIRALEAAERDTRVRAVVLAGEGRVFCAGGDVKEFADAPDPRDRMVGRARLLTRLLTLLPAMTTPIVAAVVGAAIGAGAALALAADVIVAGDDVVVGYPEIKDSVVPAGVMPSAIRALGQKLAFEMLTQARQLDASELSALRLVSRVVAPGEAIPAAVETAEVWARLDPAALMEAKRLFYRVSELPIEAGFRAGLDVTAATWRPRR</sequence>
<dbReference type="PANTHER" id="PTHR11941">
    <property type="entry name" value="ENOYL-COA HYDRATASE-RELATED"/>
    <property type="match status" value="1"/>
</dbReference>
<reference evidence="5 6" key="1">
    <citation type="submission" date="2020-01" db="EMBL/GenBank/DDBJ databases">
        <title>Insect and environment-associated Actinomycetes.</title>
        <authorList>
            <person name="Currrie C."/>
            <person name="Chevrette M."/>
            <person name="Carlson C."/>
            <person name="Stubbendieck R."/>
            <person name="Wendt-Pienkowski E."/>
        </authorList>
    </citation>
    <scope>NUCLEOTIDE SEQUENCE [LARGE SCALE GENOMIC DNA]</scope>
    <source>
        <strain evidence="5 6">SID8386</strain>
    </source>
</reference>